<evidence type="ECO:0000313" key="2">
    <source>
        <dbReference type="EMBL" id="MQS02827.1"/>
    </source>
</evidence>
<sequence length="120" mass="13165">MGTPAWQYARSTFIDIFRRRRGEGTEDEAQVLARLDSLEQAVAAVEPDKRPLMAEGVQAPVRDILTSCVGDQPEALQELIDGLKAQGVETPMIQQQTVTRNRVRGSINVAGRDNNFGGGR</sequence>
<dbReference type="RefSeq" id="WP_143648286.1">
    <property type="nucleotide sequence ID" value="NZ_JABJXA010000003.1"/>
</dbReference>
<evidence type="ECO:0000313" key="4">
    <source>
        <dbReference type="Proteomes" id="UP000517765"/>
    </source>
</evidence>
<keyword evidence="3" id="KW-1185">Reference proteome</keyword>
<dbReference type="OrthoDB" id="9913432at2"/>
<comment type="caution">
    <text evidence="2">The sequence shown here is derived from an EMBL/GenBank/DDBJ whole genome shotgun (WGS) entry which is preliminary data.</text>
</comment>
<reference evidence="4" key="2">
    <citation type="submission" date="2020-05" db="EMBL/GenBank/DDBJ databases">
        <title>Classification of alakaliphilic streptomycetes isolated from an alkaline soil next to Lonar Crater, India and a proposal for the recognition of Streptomyces alkaliterrae sp. nov.</title>
        <authorList>
            <person name="Golinska P."/>
        </authorList>
    </citation>
    <scope>NUCLEOTIDE SEQUENCE [LARGE SCALE GENOMIC DNA]</scope>
    <source>
        <strain evidence="4">OF8</strain>
    </source>
</reference>
<proteinExistence type="predicted"/>
<dbReference type="Proteomes" id="UP000517765">
    <property type="component" value="Unassembled WGS sequence"/>
</dbReference>
<reference evidence="2 3" key="1">
    <citation type="submission" date="2019-10" db="EMBL/GenBank/DDBJ databases">
        <title>Streptomyces sp. nov., a novel actinobacterium isolated from alkaline environment.</title>
        <authorList>
            <person name="Golinska P."/>
        </authorList>
    </citation>
    <scope>NUCLEOTIDE SEQUENCE [LARGE SCALE GENOMIC DNA]</scope>
    <source>
        <strain evidence="2 3">OF1</strain>
    </source>
</reference>
<protein>
    <submittedName>
        <fullName evidence="2">Uncharacterized protein</fullName>
    </submittedName>
</protein>
<accession>A0A5P0YT80</accession>
<dbReference type="AlphaFoldDB" id="A0A5P0YT80"/>
<reference evidence="1" key="3">
    <citation type="journal article" name="Syst. Appl. Microbiol.">
        <title>Streptomyces alkaliterrae sp. nov., isolated from an alkaline soil, and emended descriptions of Streptomyces alkaliphilus, Streptomyces calidiresistens and Streptomyces durbertensis.</title>
        <authorList>
            <person name="Swiecimska M."/>
            <person name="Golinska P."/>
            <person name="Nouioui I."/>
            <person name="Wypij M."/>
            <person name="Rai M."/>
            <person name="Sangal V."/>
            <person name="Goodfellow M."/>
        </authorList>
    </citation>
    <scope>NUCLEOTIDE SEQUENCE</scope>
    <source>
        <strain evidence="1">OF8</strain>
    </source>
</reference>
<organism evidence="2 3">
    <name type="scientific">Streptomyces alkaliterrae</name>
    <dbReference type="NCBI Taxonomy" id="2213162"/>
    <lineage>
        <taxon>Bacteria</taxon>
        <taxon>Bacillati</taxon>
        <taxon>Actinomycetota</taxon>
        <taxon>Actinomycetes</taxon>
        <taxon>Kitasatosporales</taxon>
        <taxon>Streptomycetaceae</taxon>
        <taxon>Streptomyces</taxon>
    </lineage>
</organism>
<gene>
    <name evidence="2" type="ORF">FNX44_013290</name>
    <name evidence="1" type="ORF">H3147_01095</name>
</gene>
<dbReference type="EMBL" id="VJYK02000117">
    <property type="protein sequence ID" value="MQS02827.1"/>
    <property type="molecule type" value="Genomic_DNA"/>
</dbReference>
<dbReference type="EMBL" id="JABJXA010000003">
    <property type="protein sequence ID" value="MBB1257431.1"/>
    <property type="molecule type" value="Genomic_DNA"/>
</dbReference>
<name>A0A5P0YT80_9ACTN</name>
<evidence type="ECO:0000313" key="1">
    <source>
        <dbReference type="EMBL" id="MBB1257431.1"/>
    </source>
</evidence>
<evidence type="ECO:0000313" key="3">
    <source>
        <dbReference type="Proteomes" id="UP000320857"/>
    </source>
</evidence>
<dbReference type="Proteomes" id="UP000320857">
    <property type="component" value="Unassembled WGS sequence"/>
</dbReference>